<dbReference type="Gene3D" id="1.20.1250.20">
    <property type="entry name" value="MFS general substrate transporter like domains"/>
    <property type="match status" value="1"/>
</dbReference>
<evidence type="ECO:0000313" key="7">
    <source>
        <dbReference type="Proteomes" id="UP000604046"/>
    </source>
</evidence>
<evidence type="ECO:0000256" key="1">
    <source>
        <dbReference type="ARBA" id="ARBA00004141"/>
    </source>
</evidence>
<dbReference type="GO" id="GO:0022857">
    <property type="term" value="F:transmembrane transporter activity"/>
    <property type="evidence" value="ECO:0007669"/>
    <property type="project" value="InterPro"/>
</dbReference>
<comment type="subcellular location">
    <subcellularLocation>
        <location evidence="1">Membrane</location>
        <topology evidence="1">Multi-pass membrane protein</topology>
    </subcellularLocation>
</comment>
<sequence length="434" mass="46760">MANSKEEQVAEKKTAMRNLYISGFLSVAQTVITIQSEPLLIKELAGGDIGLTARMLANTQGLVGVLGIIINQIGGKFSDALGRKQFLALGPVANILFGLLIYRNSHKRQLVLPLRVLRAILTTFSSTVMLTAALSDVAQGAELGAAISKMGAAVGAGIVITPFVEALFLQRSNSPRTAYLLLSMLGCVHAAFVGLSVPETLRRAQRKTLASAMQLSSINPFGFLNIFRRGSTGLQKMICIQTLQMFLEGKNLSDLVELWKREHLKWTVEGSRNYVMIYGTLSILSGVYVTPYFLKNLTARGFTSATNLLNLFGFLVRGAREQSWIFLLAVIPMLPGVNGASATALKSISTDLATSEGFGKGEFAAWTNNLRALAGAIATVLYGNYYSWCKRTGAPAGTTFVLAGLIGAALPELLLRLTKDSEMQRSKDEVPEAA</sequence>
<feature type="transmembrane region" description="Helical" evidence="5">
    <location>
        <begin position="209"/>
        <end position="227"/>
    </location>
</feature>
<dbReference type="InterPro" id="IPR011701">
    <property type="entry name" value="MFS"/>
</dbReference>
<gene>
    <name evidence="6" type="primary">bglX</name>
    <name evidence="6" type="ORF">SNAT2548_LOCUS24847</name>
</gene>
<dbReference type="Proteomes" id="UP000604046">
    <property type="component" value="Unassembled WGS sequence"/>
</dbReference>
<reference evidence="6" key="1">
    <citation type="submission" date="2021-02" db="EMBL/GenBank/DDBJ databases">
        <authorList>
            <person name="Dougan E. K."/>
            <person name="Rhodes N."/>
            <person name="Thang M."/>
            <person name="Chan C."/>
        </authorList>
    </citation>
    <scope>NUCLEOTIDE SEQUENCE</scope>
</reference>
<dbReference type="InterPro" id="IPR005829">
    <property type="entry name" value="Sugar_transporter_CS"/>
</dbReference>
<proteinExistence type="predicted"/>
<organism evidence="6 7">
    <name type="scientific">Symbiodinium natans</name>
    <dbReference type="NCBI Taxonomy" id="878477"/>
    <lineage>
        <taxon>Eukaryota</taxon>
        <taxon>Sar</taxon>
        <taxon>Alveolata</taxon>
        <taxon>Dinophyceae</taxon>
        <taxon>Suessiales</taxon>
        <taxon>Symbiodiniaceae</taxon>
        <taxon>Symbiodinium</taxon>
    </lineage>
</organism>
<feature type="transmembrane region" description="Helical" evidence="5">
    <location>
        <begin position="20"/>
        <end position="41"/>
    </location>
</feature>
<feature type="transmembrane region" description="Helical" evidence="5">
    <location>
        <begin position="146"/>
        <end position="169"/>
    </location>
</feature>
<dbReference type="SUPFAM" id="SSF103473">
    <property type="entry name" value="MFS general substrate transporter"/>
    <property type="match status" value="1"/>
</dbReference>
<dbReference type="OrthoDB" id="6770063at2759"/>
<keyword evidence="4 5" id="KW-0472">Membrane</keyword>
<dbReference type="InterPro" id="IPR036259">
    <property type="entry name" value="MFS_trans_sf"/>
</dbReference>
<keyword evidence="7" id="KW-1185">Reference proteome</keyword>
<dbReference type="EMBL" id="CAJNDS010002371">
    <property type="protein sequence ID" value="CAE7453035.1"/>
    <property type="molecule type" value="Genomic_DNA"/>
</dbReference>
<evidence type="ECO:0000256" key="5">
    <source>
        <dbReference type="SAM" id="Phobius"/>
    </source>
</evidence>
<evidence type="ECO:0000256" key="2">
    <source>
        <dbReference type="ARBA" id="ARBA00022692"/>
    </source>
</evidence>
<feature type="transmembrane region" description="Helical" evidence="5">
    <location>
        <begin position="86"/>
        <end position="104"/>
    </location>
</feature>
<dbReference type="PROSITE" id="PS00216">
    <property type="entry name" value="SUGAR_TRANSPORT_1"/>
    <property type="match status" value="1"/>
</dbReference>
<name>A0A812RVF7_9DINO</name>
<accession>A0A812RVF7</accession>
<dbReference type="AlphaFoldDB" id="A0A812RVF7"/>
<evidence type="ECO:0000256" key="3">
    <source>
        <dbReference type="ARBA" id="ARBA00022989"/>
    </source>
</evidence>
<feature type="transmembrane region" description="Helical" evidence="5">
    <location>
        <begin position="116"/>
        <end position="134"/>
    </location>
</feature>
<comment type="caution">
    <text evidence="6">The sequence shown here is derived from an EMBL/GenBank/DDBJ whole genome shotgun (WGS) entry which is preliminary data.</text>
</comment>
<keyword evidence="3 5" id="KW-1133">Transmembrane helix</keyword>
<feature type="transmembrane region" description="Helical" evidence="5">
    <location>
        <begin position="275"/>
        <end position="294"/>
    </location>
</feature>
<keyword evidence="2 5" id="KW-0812">Transmembrane</keyword>
<dbReference type="GO" id="GO:0016020">
    <property type="term" value="C:membrane"/>
    <property type="evidence" value="ECO:0007669"/>
    <property type="project" value="UniProtKB-SubCell"/>
</dbReference>
<feature type="transmembrane region" description="Helical" evidence="5">
    <location>
        <begin position="178"/>
        <end position="197"/>
    </location>
</feature>
<feature type="transmembrane region" description="Helical" evidence="5">
    <location>
        <begin position="394"/>
        <end position="415"/>
    </location>
</feature>
<dbReference type="Pfam" id="PF07690">
    <property type="entry name" value="MFS_1"/>
    <property type="match status" value="1"/>
</dbReference>
<evidence type="ECO:0000256" key="4">
    <source>
        <dbReference type="ARBA" id="ARBA00023136"/>
    </source>
</evidence>
<feature type="transmembrane region" description="Helical" evidence="5">
    <location>
        <begin position="324"/>
        <end position="345"/>
    </location>
</feature>
<protein>
    <submittedName>
        <fullName evidence="6">BglX protein</fullName>
    </submittedName>
</protein>
<evidence type="ECO:0000313" key="6">
    <source>
        <dbReference type="EMBL" id="CAE7453035.1"/>
    </source>
</evidence>